<organism evidence="3 4">
    <name type="scientific">Symbiodinium natans</name>
    <dbReference type="NCBI Taxonomy" id="878477"/>
    <lineage>
        <taxon>Eukaryota</taxon>
        <taxon>Sar</taxon>
        <taxon>Alveolata</taxon>
        <taxon>Dinophyceae</taxon>
        <taxon>Suessiales</taxon>
        <taxon>Symbiodiniaceae</taxon>
        <taxon>Symbiodinium</taxon>
    </lineage>
</organism>
<dbReference type="EMBL" id="CAJNDS010002506">
    <property type="protein sequence ID" value="CAE7503163.1"/>
    <property type="molecule type" value="Genomic_DNA"/>
</dbReference>
<keyword evidence="1" id="KW-0106">Calcium</keyword>
<dbReference type="InterPro" id="IPR011992">
    <property type="entry name" value="EF-hand-dom_pair"/>
</dbReference>
<dbReference type="Gene3D" id="1.10.238.10">
    <property type="entry name" value="EF-hand"/>
    <property type="match status" value="1"/>
</dbReference>
<evidence type="ECO:0000259" key="2">
    <source>
        <dbReference type="PROSITE" id="PS50222"/>
    </source>
</evidence>
<evidence type="ECO:0000313" key="4">
    <source>
        <dbReference type="Proteomes" id="UP000604046"/>
    </source>
</evidence>
<dbReference type="PROSITE" id="PS00018">
    <property type="entry name" value="EF_HAND_1"/>
    <property type="match status" value="1"/>
</dbReference>
<protein>
    <recommendedName>
        <fullName evidence="2">EF-hand domain-containing protein</fullName>
    </recommendedName>
</protein>
<dbReference type="OrthoDB" id="442194at2759"/>
<comment type="caution">
    <text evidence="3">The sequence shown here is derived from an EMBL/GenBank/DDBJ whole genome shotgun (WGS) entry which is preliminary data.</text>
</comment>
<dbReference type="GO" id="GO:0005509">
    <property type="term" value="F:calcium ion binding"/>
    <property type="evidence" value="ECO:0007669"/>
    <property type="project" value="InterPro"/>
</dbReference>
<dbReference type="AlphaFoldDB" id="A0A812SVJ3"/>
<evidence type="ECO:0000256" key="1">
    <source>
        <dbReference type="ARBA" id="ARBA00022837"/>
    </source>
</evidence>
<dbReference type="InterPro" id="IPR002048">
    <property type="entry name" value="EF_hand_dom"/>
</dbReference>
<dbReference type="PROSITE" id="PS50222">
    <property type="entry name" value="EF_HAND_2"/>
    <property type="match status" value="2"/>
</dbReference>
<reference evidence="3" key="1">
    <citation type="submission" date="2021-02" db="EMBL/GenBank/DDBJ databases">
        <authorList>
            <person name="Dougan E. K."/>
            <person name="Rhodes N."/>
            <person name="Thang M."/>
            <person name="Chan C."/>
        </authorList>
    </citation>
    <scope>NUCLEOTIDE SEQUENCE</scope>
</reference>
<feature type="domain" description="EF-hand" evidence="2">
    <location>
        <begin position="162"/>
        <end position="197"/>
    </location>
</feature>
<accession>A0A812SVJ3</accession>
<proteinExistence type="predicted"/>
<gene>
    <name evidence="3" type="ORF">SNAT2548_LOCUS28180</name>
</gene>
<dbReference type="Proteomes" id="UP000604046">
    <property type="component" value="Unassembled WGS sequence"/>
</dbReference>
<evidence type="ECO:0000313" key="3">
    <source>
        <dbReference type="EMBL" id="CAE7503163.1"/>
    </source>
</evidence>
<dbReference type="InterPro" id="IPR018247">
    <property type="entry name" value="EF_Hand_1_Ca_BS"/>
</dbReference>
<dbReference type="SUPFAM" id="SSF47473">
    <property type="entry name" value="EF-hand"/>
    <property type="match status" value="1"/>
</dbReference>
<keyword evidence="4" id="KW-1185">Reference proteome</keyword>
<feature type="domain" description="EF-hand" evidence="2">
    <location>
        <begin position="91"/>
        <end position="126"/>
    </location>
</feature>
<sequence>MKMHSVISCSSACQQMKWPEFELPSLTEHDRGGTLDIDEFKEVRSPEVKRIQEASKPSWPPSHRDEPCTTPLAYPWQLMDLLLLREGFTASEYEEFVGIFERHDRDETAELDSKEFQTILNWLGFCWPAERTQKVLAQVDHEDNGKLNQRQYLQCMRRVRESELELLQKLIKENDADHSGTINMMEVVPVLKDLGYEMWDISAIHEAAEECGVATIEMDLSAMWRLLLTYRQREGFCNVDLDQVDASFSKQDKELTGQLPALEEGSL</sequence>
<name>A0A812SVJ3_9DINO</name>